<dbReference type="PANTHER" id="PTHR33392">
    <property type="entry name" value="POLYISOPRENYL-TEICHOIC ACID--PEPTIDOGLYCAN TEICHOIC ACID TRANSFERASE TAGU"/>
    <property type="match status" value="1"/>
</dbReference>
<evidence type="ECO:0000313" key="4">
    <source>
        <dbReference type="Proteomes" id="UP000177596"/>
    </source>
</evidence>
<dbReference type="Gene3D" id="3.40.630.190">
    <property type="entry name" value="LCP protein"/>
    <property type="match status" value="1"/>
</dbReference>
<dbReference type="Pfam" id="PF03816">
    <property type="entry name" value="LytR_cpsA_psr"/>
    <property type="match status" value="1"/>
</dbReference>
<dbReference type="InterPro" id="IPR050922">
    <property type="entry name" value="LytR/CpsA/Psr_CW_biosynth"/>
</dbReference>
<proteinExistence type="inferred from homology"/>
<comment type="caution">
    <text evidence="3">The sequence shown here is derived from an EMBL/GenBank/DDBJ whole genome shotgun (WGS) entry which is preliminary data.</text>
</comment>
<gene>
    <name evidence="3" type="ORF">A2573_00150</name>
</gene>
<sequence length="341" mass="37108">MKKNILRLVLAGVFVLGFAATYLTLTFSKVFVKKSAAITSPTPNSYSEATPASITNPKGVFNLVFLGYGGAGHSGSNLTDSVIIVHVDTNSAKAALISIPRDLWIPGNRKLNAEATAVGFQGVGSSIQNITGQYINYFVSVDFGGFTKIIDSLGGITVDVPKTFDDFFYPIAGEENNTCGISEEQINVFKSQYSGFNLEKQFTCRYERLHFDKGPADINGTTAIKFVRSRHGDSDFGRSQRQFAVLTGIENKLISYKSLGKMDEIINILMGIVKTDLTAGTIKTLLEVFGDPGKYQVNQIQLTTENVLTESKTGDGQYILIPKAGNLNFSEVKSYINANLQ</sequence>
<protein>
    <recommendedName>
        <fullName evidence="2">Cell envelope-related transcriptional attenuator domain-containing protein</fullName>
    </recommendedName>
</protein>
<evidence type="ECO:0000259" key="2">
    <source>
        <dbReference type="Pfam" id="PF03816"/>
    </source>
</evidence>
<name>A0A1F8DJK8_9BACT</name>
<evidence type="ECO:0000313" key="3">
    <source>
        <dbReference type="EMBL" id="OGM88800.1"/>
    </source>
</evidence>
<dbReference type="EMBL" id="MGIL01000004">
    <property type="protein sequence ID" value="OGM88800.1"/>
    <property type="molecule type" value="Genomic_DNA"/>
</dbReference>
<comment type="similarity">
    <text evidence="1">Belongs to the LytR/CpsA/Psr (LCP) family.</text>
</comment>
<organism evidence="3 4">
    <name type="scientific">Candidatus Woesebacteria bacterium RIFOXYD1_FULL_43_18</name>
    <dbReference type="NCBI Taxonomy" id="1802551"/>
    <lineage>
        <taxon>Bacteria</taxon>
        <taxon>Candidatus Woeseibacteriota</taxon>
    </lineage>
</organism>
<dbReference type="Proteomes" id="UP000177596">
    <property type="component" value="Unassembled WGS sequence"/>
</dbReference>
<accession>A0A1F8DJK8</accession>
<dbReference type="PANTHER" id="PTHR33392:SF6">
    <property type="entry name" value="POLYISOPRENYL-TEICHOIC ACID--PEPTIDOGLYCAN TEICHOIC ACID TRANSFERASE TAGU"/>
    <property type="match status" value="1"/>
</dbReference>
<evidence type="ECO:0000256" key="1">
    <source>
        <dbReference type="ARBA" id="ARBA00006068"/>
    </source>
</evidence>
<feature type="domain" description="Cell envelope-related transcriptional attenuator" evidence="2">
    <location>
        <begin position="79"/>
        <end position="253"/>
    </location>
</feature>
<dbReference type="AlphaFoldDB" id="A0A1F8DJK8"/>
<dbReference type="InterPro" id="IPR004474">
    <property type="entry name" value="LytR_CpsA_psr"/>
</dbReference>
<reference evidence="3 4" key="1">
    <citation type="journal article" date="2016" name="Nat. Commun.">
        <title>Thousands of microbial genomes shed light on interconnected biogeochemical processes in an aquifer system.</title>
        <authorList>
            <person name="Anantharaman K."/>
            <person name="Brown C.T."/>
            <person name="Hug L.A."/>
            <person name="Sharon I."/>
            <person name="Castelle C.J."/>
            <person name="Probst A.J."/>
            <person name="Thomas B.C."/>
            <person name="Singh A."/>
            <person name="Wilkins M.J."/>
            <person name="Karaoz U."/>
            <person name="Brodie E.L."/>
            <person name="Williams K.H."/>
            <person name="Hubbard S.S."/>
            <person name="Banfield J.F."/>
        </authorList>
    </citation>
    <scope>NUCLEOTIDE SEQUENCE [LARGE SCALE GENOMIC DNA]</scope>
</reference>
<dbReference type="NCBIfam" id="TIGR00350">
    <property type="entry name" value="lytR_cpsA_psr"/>
    <property type="match status" value="1"/>
</dbReference>